<keyword evidence="3" id="KW-0902">Two-component regulatory system</keyword>
<dbReference type="OrthoDB" id="9797605at2"/>
<gene>
    <name evidence="6" type="ORF">A6A40_22655</name>
</gene>
<evidence type="ECO:0000256" key="4">
    <source>
        <dbReference type="SAM" id="Phobius"/>
    </source>
</evidence>
<keyword evidence="6" id="KW-0614">Plasmid</keyword>
<dbReference type="EMBL" id="CP028904">
    <property type="protein sequence ID" value="AWB07857.1"/>
    <property type="molecule type" value="Genomic_DNA"/>
</dbReference>
<keyword evidence="1" id="KW-0808">Transferase</keyword>
<evidence type="ECO:0000256" key="3">
    <source>
        <dbReference type="ARBA" id="ARBA00023012"/>
    </source>
</evidence>
<sequence>MSQHIAGLPASGPSLPIRLRAWLKGRGPLLVVYYGLAILFGLVLVMATPSTPSGVQPIAEARFAPSAAGRPMDNPPLEAMPPDAATVPLPYRCKAVPHPVGCFGLFQLTFRYTASQDEPWSIHVPILSGRITLWVNGALLADSQTIQSDAVVNQAIPLIQRVPTPLLREGENRIDIRMEAWSQSGGFLDMVLVGPDRLLRSAYGEREWMMVTLPRLLVAWQAALCLSLLIVWIGHRDEPIHLVMSLILGLGVLQGLPMFSIEPNGFERLFRVVNFAGQWQGALLPFVMCRLVGRELAVPIRFLLAVPAVIAVAFLIAAIDPARLQQWFALLWLVVVIPWAVAMLGWSAWILISAAIRQNHAPAQIVLGSLIVIIMMAGHDILSVTGVLDLRVPSMTRYMAPLLMTVISATLMWRFAKALGEVSRFNDVLRREVATAEAELRASFDREQAQTRTAALESERLRLTRDLHDGLAGQLVSIVAQCELPQHDYRRIGAAARQALDDLRLVVASLDDVGNDLGMMLAQFYDRIGPQLQAQGIELDWQMAPLPDIEGLRSEHALTLFRILQEAVTNAVRHSGCRRVAIVMAPAPGSNSEGGPDGEGRFAVRIVVRDEGRGIPGGTPGGIAAARSGKGLNNMRMRAASLGAELTLLSGSDGTQVIIDLPFLLPGFRDIQ</sequence>
<dbReference type="CDD" id="cd16917">
    <property type="entry name" value="HATPase_UhpB-NarQ-NarX-like"/>
    <property type="match status" value="1"/>
</dbReference>
<dbReference type="AlphaFoldDB" id="A0A2R4VTV3"/>
<dbReference type="InterPro" id="IPR036890">
    <property type="entry name" value="HATPase_C_sf"/>
</dbReference>
<dbReference type="GO" id="GO:0046983">
    <property type="term" value="F:protein dimerization activity"/>
    <property type="evidence" value="ECO:0007669"/>
    <property type="project" value="InterPro"/>
</dbReference>
<feature type="transmembrane region" description="Helical" evidence="4">
    <location>
        <begin position="298"/>
        <end position="319"/>
    </location>
</feature>
<feature type="transmembrane region" description="Helical" evidence="4">
    <location>
        <begin position="216"/>
        <end position="234"/>
    </location>
</feature>
<evidence type="ECO:0000256" key="1">
    <source>
        <dbReference type="ARBA" id="ARBA00022679"/>
    </source>
</evidence>
<dbReference type="PANTHER" id="PTHR24421:SF58">
    <property type="entry name" value="SIGNAL TRANSDUCTION HISTIDINE-PROTEIN KINASE_PHOSPHATASE UHPB"/>
    <property type="match status" value="1"/>
</dbReference>
<dbReference type="InterPro" id="IPR003594">
    <property type="entry name" value="HATPase_dom"/>
</dbReference>
<protein>
    <recommendedName>
        <fullName evidence="5">Histidine kinase/HSP90-like ATPase domain-containing protein</fullName>
    </recommendedName>
</protein>
<feature type="transmembrane region" description="Helical" evidence="4">
    <location>
        <begin position="331"/>
        <end position="352"/>
    </location>
</feature>
<dbReference type="GO" id="GO:0016020">
    <property type="term" value="C:membrane"/>
    <property type="evidence" value="ECO:0007669"/>
    <property type="project" value="InterPro"/>
</dbReference>
<keyword evidence="4" id="KW-1133">Transmembrane helix</keyword>
<evidence type="ECO:0000256" key="2">
    <source>
        <dbReference type="ARBA" id="ARBA00022777"/>
    </source>
</evidence>
<feature type="domain" description="Histidine kinase/HSP90-like ATPase" evidence="5">
    <location>
        <begin position="555"/>
        <end position="665"/>
    </location>
</feature>
<dbReference type="RefSeq" id="WP_108548134.1">
    <property type="nucleotide sequence ID" value="NZ_CP028904.1"/>
</dbReference>
<dbReference type="PANTHER" id="PTHR24421">
    <property type="entry name" value="NITRATE/NITRITE SENSOR PROTEIN NARX-RELATED"/>
    <property type="match status" value="1"/>
</dbReference>
<keyword evidence="4" id="KW-0812">Transmembrane</keyword>
<geneLocation type="plasmid" evidence="6 7">
    <name>pYZ3</name>
</geneLocation>
<keyword evidence="4" id="KW-0472">Membrane</keyword>
<dbReference type="SMART" id="SM00387">
    <property type="entry name" value="HATPase_c"/>
    <property type="match status" value="1"/>
</dbReference>
<dbReference type="KEGG" id="ahu:A6A40_22655"/>
<dbReference type="InterPro" id="IPR050482">
    <property type="entry name" value="Sensor_HK_TwoCompSys"/>
</dbReference>
<evidence type="ECO:0000313" key="6">
    <source>
        <dbReference type="EMBL" id="AWB07857.1"/>
    </source>
</evidence>
<dbReference type="GO" id="GO:0000155">
    <property type="term" value="F:phosphorelay sensor kinase activity"/>
    <property type="evidence" value="ECO:0007669"/>
    <property type="project" value="InterPro"/>
</dbReference>
<feature type="transmembrane region" description="Helical" evidence="4">
    <location>
        <begin position="29"/>
        <end position="47"/>
    </location>
</feature>
<name>A0A2R4VTV3_9PROT</name>
<keyword evidence="7" id="KW-1185">Reference proteome</keyword>
<reference evidence="6 7" key="1">
    <citation type="submission" date="2018-04" db="EMBL/GenBank/DDBJ databases">
        <title>Complete genome sequence of the nitrogen-fixing bacterium Azospirillum humicireducens type strain SgZ-5.</title>
        <authorList>
            <person name="Yu Z."/>
        </authorList>
    </citation>
    <scope>NUCLEOTIDE SEQUENCE [LARGE SCALE GENOMIC DNA]</scope>
    <source>
        <strain evidence="6 7">SgZ-5</strain>
        <plasmid evidence="6 7">pYZ3</plasmid>
    </source>
</reference>
<evidence type="ECO:0000259" key="5">
    <source>
        <dbReference type="SMART" id="SM00387"/>
    </source>
</evidence>
<dbReference type="Gene3D" id="1.20.5.1930">
    <property type="match status" value="1"/>
</dbReference>
<dbReference type="Pfam" id="PF02518">
    <property type="entry name" value="HATPase_c"/>
    <property type="match status" value="1"/>
</dbReference>
<dbReference type="InterPro" id="IPR011712">
    <property type="entry name" value="Sig_transdc_His_kin_sub3_dim/P"/>
</dbReference>
<dbReference type="Proteomes" id="UP000077405">
    <property type="component" value="Plasmid pYZ3"/>
</dbReference>
<feature type="transmembrane region" description="Helical" evidence="4">
    <location>
        <begin position="364"/>
        <end position="386"/>
    </location>
</feature>
<dbReference type="Pfam" id="PF07730">
    <property type="entry name" value="HisKA_3"/>
    <property type="match status" value="1"/>
</dbReference>
<proteinExistence type="predicted"/>
<organism evidence="6 7">
    <name type="scientific">Azospirillum humicireducens</name>
    <dbReference type="NCBI Taxonomy" id="1226968"/>
    <lineage>
        <taxon>Bacteria</taxon>
        <taxon>Pseudomonadati</taxon>
        <taxon>Pseudomonadota</taxon>
        <taxon>Alphaproteobacteria</taxon>
        <taxon>Rhodospirillales</taxon>
        <taxon>Azospirillaceae</taxon>
        <taxon>Azospirillum</taxon>
    </lineage>
</organism>
<feature type="transmembrane region" description="Helical" evidence="4">
    <location>
        <begin position="240"/>
        <end position="261"/>
    </location>
</feature>
<keyword evidence="2" id="KW-0418">Kinase</keyword>
<feature type="transmembrane region" description="Helical" evidence="4">
    <location>
        <begin position="398"/>
        <end position="416"/>
    </location>
</feature>
<dbReference type="Gene3D" id="3.30.565.10">
    <property type="entry name" value="Histidine kinase-like ATPase, C-terminal domain"/>
    <property type="match status" value="1"/>
</dbReference>
<evidence type="ECO:0000313" key="7">
    <source>
        <dbReference type="Proteomes" id="UP000077405"/>
    </source>
</evidence>
<dbReference type="SUPFAM" id="SSF55874">
    <property type="entry name" value="ATPase domain of HSP90 chaperone/DNA topoisomerase II/histidine kinase"/>
    <property type="match status" value="1"/>
</dbReference>
<accession>A0A2R4VTV3</accession>